<comment type="caution">
    <text evidence="2">The sequence shown here is derived from an EMBL/GenBank/DDBJ whole genome shotgun (WGS) entry which is preliminary data.</text>
</comment>
<organism evidence="2 3">
    <name type="scientific">Suillus subaureus</name>
    <dbReference type="NCBI Taxonomy" id="48587"/>
    <lineage>
        <taxon>Eukaryota</taxon>
        <taxon>Fungi</taxon>
        <taxon>Dikarya</taxon>
        <taxon>Basidiomycota</taxon>
        <taxon>Agaricomycotina</taxon>
        <taxon>Agaricomycetes</taxon>
        <taxon>Agaricomycetidae</taxon>
        <taxon>Boletales</taxon>
        <taxon>Suillineae</taxon>
        <taxon>Suillaceae</taxon>
        <taxon>Suillus</taxon>
    </lineage>
</organism>
<keyword evidence="3" id="KW-1185">Reference proteome</keyword>
<gene>
    <name evidence="2" type="ORF">BJ212DRAFT_1307287</name>
</gene>
<dbReference type="OrthoDB" id="2691961at2759"/>
<dbReference type="GeneID" id="64627863"/>
<evidence type="ECO:0000313" key="2">
    <source>
        <dbReference type="EMBL" id="KAG1792844.1"/>
    </source>
</evidence>
<reference evidence="2" key="1">
    <citation type="journal article" date="2020" name="New Phytol.">
        <title>Comparative genomics reveals dynamic genome evolution in host specialist ectomycorrhizal fungi.</title>
        <authorList>
            <person name="Lofgren L.A."/>
            <person name="Nguyen N.H."/>
            <person name="Vilgalys R."/>
            <person name="Ruytinx J."/>
            <person name="Liao H.L."/>
            <person name="Branco S."/>
            <person name="Kuo A."/>
            <person name="LaButti K."/>
            <person name="Lipzen A."/>
            <person name="Andreopoulos W."/>
            <person name="Pangilinan J."/>
            <person name="Riley R."/>
            <person name="Hundley H."/>
            <person name="Na H."/>
            <person name="Barry K."/>
            <person name="Grigoriev I.V."/>
            <person name="Stajich J.E."/>
            <person name="Kennedy P.G."/>
        </authorList>
    </citation>
    <scope>NUCLEOTIDE SEQUENCE</scope>
    <source>
        <strain evidence="2">MN1</strain>
    </source>
</reference>
<proteinExistence type="predicted"/>
<accession>A0A9P7APB9</accession>
<dbReference type="Proteomes" id="UP000807769">
    <property type="component" value="Unassembled WGS sequence"/>
</dbReference>
<evidence type="ECO:0000313" key="3">
    <source>
        <dbReference type="Proteomes" id="UP000807769"/>
    </source>
</evidence>
<protein>
    <recommendedName>
        <fullName evidence="4">Secreted protein</fullName>
    </recommendedName>
</protein>
<feature type="signal peptide" evidence="1">
    <location>
        <begin position="1"/>
        <end position="16"/>
    </location>
</feature>
<sequence>MLAMQKICLLCPRLFCVVLHCELELRDQSLQGLLAAPVPPACMARIRSTLLIVELQNLYGPGMATALHTPPVVSASLATDSAATRASSPCLEKLNRTDQQTTVFVNLRRALDIQQALVGS</sequence>
<dbReference type="RefSeq" id="XP_041184953.1">
    <property type="nucleotide sequence ID" value="XM_041333846.1"/>
</dbReference>
<name>A0A9P7APB9_9AGAM</name>
<keyword evidence="1" id="KW-0732">Signal</keyword>
<dbReference type="AlphaFoldDB" id="A0A9P7APB9"/>
<dbReference type="EMBL" id="JABBWG010000485">
    <property type="protein sequence ID" value="KAG1792844.1"/>
    <property type="molecule type" value="Genomic_DNA"/>
</dbReference>
<evidence type="ECO:0000256" key="1">
    <source>
        <dbReference type="SAM" id="SignalP"/>
    </source>
</evidence>
<feature type="chain" id="PRO_5040497772" description="Secreted protein" evidence="1">
    <location>
        <begin position="17"/>
        <end position="120"/>
    </location>
</feature>
<evidence type="ECO:0008006" key="4">
    <source>
        <dbReference type="Google" id="ProtNLM"/>
    </source>
</evidence>